<evidence type="ECO:0000256" key="1">
    <source>
        <dbReference type="SAM" id="MobiDB-lite"/>
    </source>
</evidence>
<accession>A0A1I8BFB7</accession>
<feature type="chain" id="PRO_5009315757" evidence="2">
    <location>
        <begin position="20"/>
        <end position="86"/>
    </location>
</feature>
<feature type="region of interest" description="Disordered" evidence="1">
    <location>
        <begin position="20"/>
        <end position="53"/>
    </location>
</feature>
<evidence type="ECO:0000256" key="2">
    <source>
        <dbReference type="SAM" id="SignalP"/>
    </source>
</evidence>
<dbReference type="AlphaFoldDB" id="A0A1I8BFB7"/>
<protein>
    <submittedName>
        <fullName evidence="4">WAP domain-containing protein</fullName>
    </submittedName>
</protein>
<reference evidence="4" key="1">
    <citation type="submission" date="2016-11" db="UniProtKB">
        <authorList>
            <consortium name="WormBaseParasite"/>
        </authorList>
    </citation>
    <scope>IDENTIFICATION</scope>
</reference>
<keyword evidence="2" id="KW-0732">Signal</keyword>
<proteinExistence type="predicted"/>
<feature type="signal peptide" evidence="2">
    <location>
        <begin position="1"/>
        <end position="19"/>
    </location>
</feature>
<name>A0A1I8BFB7_MELHA</name>
<keyword evidence="3" id="KW-1185">Reference proteome</keyword>
<evidence type="ECO:0000313" key="4">
    <source>
        <dbReference type="WBParaSite" id="MhA1_Contig2148.frz3.gene9"/>
    </source>
</evidence>
<evidence type="ECO:0000313" key="3">
    <source>
        <dbReference type="Proteomes" id="UP000095281"/>
    </source>
</evidence>
<dbReference type="Proteomes" id="UP000095281">
    <property type="component" value="Unplaced"/>
</dbReference>
<organism evidence="3 4">
    <name type="scientific">Meloidogyne hapla</name>
    <name type="common">Root-knot nematode worm</name>
    <dbReference type="NCBI Taxonomy" id="6305"/>
    <lineage>
        <taxon>Eukaryota</taxon>
        <taxon>Metazoa</taxon>
        <taxon>Ecdysozoa</taxon>
        <taxon>Nematoda</taxon>
        <taxon>Chromadorea</taxon>
        <taxon>Rhabditida</taxon>
        <taxon>Tylenchina</taxon>
        <taxon>Tylenchomorpha</taxon>
        <taxon>Tylenchoidea</taxon>
        <taxon>Meloidogynidae</taxon>
        <taxon>Meloidogyninae</taxon>
        <taxon>Meloidogyne</taxon>
    </lineage>
</organism>
<feature type="compositionally biased region" description="Basic residues" evidence="1">
    <location>
        <begin position="22"/>
        <end position="31"/>
    </location>
</feature>
<sequence>FLSVLLVLVLVTEFLNISARHTPPHKKGTPKPKHETTTASVNSTTEEIENDPEPKWHCNHQQWCDYDCDYECGGYKRCKSCECNWC</sequence>
<dbReference type="WBParaSite" id="MhA1_Contig2148.frz3.gene9">
    <property type="protein sequence ID" value="MhA1_Contig2148.frz3.gene9"/>
    <property type="gene ID" value="MhA1_Contig2148.frz3.gene9"/>
</dbReference>